<dbReference type="InterPro" id="IPR015943">
    <property type="entry name" value="WD40/YVTN_repeat-like_dom_sf"/>
</dbReference>
<keyword evidence="6" id="KW-1185">Reference proteome</keyword>
<dbReference type="InterPro" id="IPR029058">
    <property type="entry name" value="AB_hydrolase_fold"/>
</dbReference>
<dbReference type="InterPro" id="IPR036322">
    <property type="entry name" value="WD40_repeat_dom_sf"/>
</dbReference>
<feature type="domain" description="Nephrocystin 3-like N-terminal" evidence="4">
    <location>
        <begin position="329"/>
        <end position="493"/>
    </location>
</feature>
<dbReference type="Pfam" id="PF00400">
    <property type="entry name" value="WD40"/>
    <property type="match status" value="2"/>
</dbReference>
<feature type="compositionally biased region" description="Polar residues" evidence="2">
    <location>
        <begin position="1545"/>
        <end position="1562"/>
    </location>
</feature>
<feature type="region of interest" description="Disordered" evidence="2">
    <location>
        <begin position="1"/>
        <end position="40"/>
    </location>
</feature>
<reference evidence="6" key="1">
    <citation type="submission" date="2015-05" db="EMBL/GenBank/DDBJ databases">
        <authorList>
            <person name="Fogelqvist Johan"/>
        </authorList>
    </citation>
    <scope>NUCLEOTIDE SEQUENCE [LARGE SCALE GENOMIC DNA]</scope>
</reference>
<dbReference type="PANTHER" id="PTHR10039">
    <property type="entry name" value="AMELOGENIN"/>
    <property type="match status" value="1"/>
</dbReference>
<dbReference type="InterPro" id="IPR056884">
    <property type="entry name" value="NPHP3-like_N"/>
</dbReference>
<dbReference type="InterPro" id="IPR054471">
    <property type="entry name" value="GPIID_WHD"/>
</dbReference>
<dbReference type="SMART" id="SM00320">
    <property type="entry name" value="WD40"/>
    <property type="match status" value="5"/>
</dbReference>
<name>A0A0G4N6F0_VERLO</name>
<dbReference type="SUPFAM" id="SSF52540">
    <property type="entry name" value="P-loop containing nucleoside triphosphate hydrolases"/>
    <property type="match status" value="1"/>
</dbReference>
<feature type="compositionally biased region" description="Low complexity" evidence="2">
    <location>
        <begin position="1528"/>
        <end position="1544"/>
    </location>
</feature>
<evidence type="ECO:0000259" key="4">
    <source>
        <dbReference type="Pfam" id="PF24883"/>
    </source>
</evidence>
<evidence type="ECO:0000313" key="6">
    <source>
        <dbReference type="Proteomes" id="UP000044602"/>
    </source>
</evidence>
<evidence type="ECO:0000313" key="5">
    <source>
        <dbReference type="EMBL" id="CRK41924.1"/>
    </source>
</evidence>
<dbReference type="SUPFAM" id="SSF53474">
    <property type="entry name" value="alpha/beta-Hydrolases"/>
    <property type="match status" value="1"/>
</dbReference>
<gene>
    <name evidence="5" type="ORF">BN1708_008592</name>
</gene>
<dbReference type="EMBL" id="CVQH01027194">
    <property type="protein sequence ID" value="CRK41924.1"/>
    <property type="molecule type" value="Genomic_DNA"/>
</dbReference>
<evidence type="ECO:0000259" key="3">
    <source>
        <dbReference type="Pfam" id="PF22939"/>
    </source>
</evidence>
<dbReference type="PANTHER" id="PTHR10039:SF16">
    <property type="entry name" value="GPI INOSITOL-DEACYLASE"/>
    <property type="match status" value="1"/>
</dbReference>
<dbReference type="Gene3D" id="3.40.50.300">
    <property type="entry name" value="P-loop containing nucleotide triphosphate hydrolases"/>
    <property type="match status" value="1"/>
</dbReference>
<sequence>MERIKNEESTQKARRAFTLRSVARRDTTTRSGGGGGKGPIGLTTLFEPSVPGIADLIFVHGLNGGSYSTWTQDDDPDKFWPAKWLPHDEAFQDARIHTFGYNSSWAQESVLNIQDFASSLLLSLKDCPKIPREEWAPPLIFVGHSMGGLVVKKAFLLSKQKQDFASISQRVNSVYFLATPHHGSDMAEVLARVFAMAGERPFVKELTRNSPTIQAINNEFPEQATGIRLFSFFETKPMSYGIGKSLVVEKQMAQLNYANETTDYLDANHRDVARFSSKLDSSYIKIRNSLAKTIEALRRGRHVALEAFLGVTGSPETTLSEIARSYLDGSLSWFLEKPTYSQWTKDPNTSTLWVQGKPGAGKTILSSLVIRERRTSLTGQDCCFYFFVHSDVQQCTISAFLLSLAWQLATSNEDVMSAVCDAASLWKGQKPGTVDHRSIWHRLFLDRIFKTRPRRTYHLVVDGLDECKNPSELVDLLFRAQELWPFSIFITSRANFGVAHPLEAQSHVISEHLQDAEIEEGISRFIQLNLNSIPDTSHEAREKTGRTILAKSSGCFLWVKLVFTQLQQADSKADAQRIIDSVPPGMDALYRRILVSMAGDQHSQPLAKAILKWAAYSSRPSRIEELQSALEIDINDEIPHMERVVSRRCGHLVYFDSKIRLQPLHATVKEFLTDPTIVSDFVTQRNTAHKSLALTCLKYLSGNALRPMKFRRSSADQTQSMALMDYASTAVFDHIAKSGAYASELIQPLAAFLASSNVLAWIEYLASQSRLGRLLQAGKTISRLLKQNDLTSITGLSKDTKTLEGWETDLVRLVSKFGRQLRARPSAIRSQIPPLCPDDSVIHQQFASTRDLHVVGTSNTTWDDCASVINQRRGETITAVSSSTRFLVTGTMLGREAIIYDESTYQEIRRLDIEEPPMIISMSSKEKYLATAGPKSVVRCLSLAFIEEDELLAIAMTNNQFVFWDIQADEMVDGARWTDAEESREAYDRRWPVMAATSASQCLMAIVTSPPRYNRECGSRLNASSTVPMRKSTILCLAFSASQTSTALVAGYFDGELVLYDTRLGIVRNTVPAVNALCMTSSHDGRTLATGDAEGTIQIFNLENIHRLYRITFNAEFIGVRALAFTGDDLRLLDIRGKQCRVWEPRALLRQEVDDDDSDTLSLSTATHEVELTGAMDMIYITCIAVMEHGQYILCGKDDGSVQIYECTKGEALQTLFTHKTAVKHIKFDEDSNTIVSLDQSGTLACYQLIMLNRSKWRIVDIFDEHVEGAVDQILINKGLSRLLVSSGEHHVLFSVDKTLHKSTISRAFKTASVSGHTWSTHPTSDDHVVLFSAGRAFSFSWHDLKLCENPLGDLPLLEDLETECGMVLHNIMTHADRIRVARLPGSPYFTTHCEAQRQLARDAVEIMLWDGNRLEKAKGPGPSPALESRREFAALSDKVDHIIGTYQRRLIFLHLDGWIWSVPLETLDVESATHHFFIPADWLSLNNRPELWVTSLGDIIFPKGSELVIMKRGLELERPSPFPVRPGSDSRLLSSSRGLVSRGQFSSIGSTRNPQRRTSVPDSGGPPGHGSRKHSM</sequence>
<evidence type="ECO:0000256" key="1">
    <source>
        <dbReference type="ARBA" id="ARBA00022737"/>
    </source>
</evidence>
<dbReference type="Proteomes" id="UP000044602">
    <property type="component" value="Unassembled WGS sequence"/>
</dbReference>
<dbReference type="InterPro" id="IPR027417">
    <property type="entry name" value="P-loop_NTPase"/>
</dbReference>
<feature type="domain" description="GPI inositol-deacylase winged helix" evidence="3">
    <location>
        <begin position="597"/>
        <end position="682"/>
    </location>
</feature>
<proteinExistence type="predicted"/>
<dbReference type="Pfam" id="PF24883">
    <property type="entry name" value="NPHP3_N"/>
    <property type="match status" value="1"/>
</dbReference>
<dbReference type="InterPro" id="IPR001680">
    <property type="entry name" value="WD40_rpt"/>
</dbReference>
<dbReference type="SUPFAM" id="SSF50978">
    <property type="entry name" value="WD40 repeat-like"/>
    <property type="match status" value="1"/>
</dbReference>
<feature type="compositionally biased region" description="Basic and acidic residues" evidence="2">
    <location>
        <begin position="1"/>
        <end position="11"/>
    </location>
</feature>
<evidence type="ECO:0000256" key="2">
    <source>
        <dbReference type="SAM" id="MobiDB-lite"/>
    </source>
</evidence>
<accession>A0A0G4N6F0</accession>
<protein>
    <submittedName>
        <fullName evidence="5">Uncharacterized protein</fullName>
    </submittedName>
</protein>
<dbReference type="Gene3D" id="2.130.10.10">
    <property type="entry name" value="YVTN repeat-like/Quinoprotein amine dehydrogenase"/>
    <property type="match status" value="2"/>
</dbReference>
<keyword evidence="1" id="KW-0677">Repeat</keyword>
<feature type="region of interest" description="Disordered" evidence="2">
    <location>
        <begin position="1520"/>
        <end position="1577"/>
    </location>
</feature>
<dbReference type="Pfam" id="PF22939">
    <property type="entry name" value="WHD_GPIID"/>
    <property type="match status" value="1"/>
</dbReference>
<organism evidence="5 6">
    <name type="scientific">Verticillium longisporum</name>
    <name type="common">Verticillium dahliae var. longisporum</name>
    <dbReference type="NCBI Taxonomy" id="100787"/>
    <lineage>
        <taxon>Eukaryota</taxon>
        <taxon>Fungi</taxon>
        <taxon>Dikarya</taxon>
        <taxon>Ascomycota</taxon>
        <taxon>Pezizomycotina</taxon>
        <taxon>Sordariomycetes</taxon>
        <taxon>Hypocreomycetidae</taxon>
        <taxon>Glomerellales</taxon>
        <taxon>Plectosphaerellaceae</taxon>
        <taxon>Verticillium</taxon>
    </lineage>
</organism>
<dbReference type="Gene3D" id="3.40.50.1820">
    <property type="entry name" value="alpha/beta hydrolase"/>
    <property type="match status" value="1"/>
</dbReference>